<dbReference type="GO" id="GO:0008270">
    <property type="term" value="F:zinc ion binding"/>
    <property type="evidence" value="ECO:0007669"/>
    <property type="project" value="UniProtKB-KW"/>
</dbReference>
<proteinExistence type="predicted"/>
<dbReference type="RefSeq" id="XP_067082277.1">
    <property type="nucleotide sequence ID" value="XM_067226176.1"/>
</dbReference>
<sequence>MLRKPSGVPKRIFATCRYAKKHSIGMGAASSDLQLVISADLWDDGLSFTALTTSTEAIQHSPEALLNNANRPLLIPFLQLLYRRGALMDERRRREIARYLVPSVHHDHLPWLWRDSAGSSPTVVIRGDVSALRSLLPSTWRAAIDHGGAAEPSERLHYWHQVFFAIASNPAFAEPSAFDQAHRELLAIVRDYYTDVLRLQELLPPLADDVTVTRMPPVLVRKLRKLYSEQCRLLQYAEFFRAAVEGEELVMPTCGTALVNDVDVFEYYLTIPGRRESGMGRDERWASTLEYAAFAFRKLFRQLNWKVTDISALMTRPAGILMNACVFARNDNAEGDRYREAILTMMSVFRSFCKEGGNSGGAGASSACDSAAVAACSLLRVLRDAGVSSMLAKCKALHFGPMRGLLDVCTVAAVLELLLCEEAIAEARDNRRSFIWNELEVLLSHRKIVGDEMYVAASGHPHHRRAAHYGIVNLGARIASALFDVVRSASALGKYAGELVKWGLLIGRPLRMTICDAPLTHLTSFLPWLSLNQLEREAEGLKAGMKAASSWTCGCECVNPIQLGAVSCAACVSRHLVEHAWTCPHCSWVSSSGDYIDTCFACSHPHPRGLSVEHDNRVLCVKTHGGAATPCLWACDYCHSYSQLGVSRNNSKVQTCMDCGAGDTGWAASFFEWKCGCGAVNSPLRRWCSVCSFGKADASCVCVYCREWWRLRLRRLGLRDECPACAAPHPRDVAAFERRLWRCPFCHSLTPDSARSCQNCQRPMGMLSQFLPLLPDVPWHCHACGGRHNHRDDEGVLLQTKPERNCSDVCMHCGVHRLDPVLFNRHEAWTCGVCGDVAVHGWCCRRCYALHPAVPSTEVHVWQCVVCRSVNNSWDGYCQRHGCGTRRSADTITLQYAPWCCVCCGKFSRTSQVPQCEHCEAVRSEDRMEVAGAADERHGRRLADVEAQLLSASPSAAGDFLCDELLELMSRRTAAGDWPCCISDSVQLSIPLV</sequence>
<feature type="domain" description="RanBP2-type" evidence="4">
    <location>
        <begin position="739"/>
        <end position="763"/>
    </location>
</feature>
<feature type="domain" description="RanBP2-type" evidence="4">
    <location>
        <begin position="860"/>
        <end position="886"/>
    </location>
</feature>
<gene>
    <name evidence="5" type="ORF">TEOVI_000323200</name>
</gene>
<evidence type="ECO:0000259" key="4">
    <source>
        <dbReference type="SMART" id="SM00547"/>
    </source>
</evidence>
<feature type="domain" description="RanBP2-type" evidence="4">
    <location>
        <begin position="579"/>
        <end position="605"/>
    </location>
</feature>
<accession>A0A1G4IH26</accession>
<evidence type="ECO:0000256" key="2">
    <source>
        <dbReference type="ARBA" id="ARBA00022771"/>
    </source>
</evidence>
<name>A0A1G4IH26_TRYEQ</name>
<dbReference type="InterPro" id="IPR001876">
    <property type="entry name" value="Znf_RanBP2"/>
</dbReference>
<protein>
    <recommendedName>
        <fullName evidence="4">RanBP2-type domain-containing protein</fullName>
    </recommendedName>
</protein>
<evidence type="ECO:0000313" key="6">
    <source>
        <dbReference type="Proteomes" id="UP000195570"/>
    </source>
</evidence>
<dbReference type="EMBL" id="CZPT02001685">
    <property type="protein sequence ID" value="SCU71651.1"/>
    <property type="molecule type" value="Genomic_DNA"/>
</dbReference>
<keyword evidence="1" id="KW-0479">Metal-binding</keyword>
<dbReference type="Proteomes" id="UP000195570">
    <property type="component" value="Unassembled WGS sequence"/>
</dbReference>
<dbReference type="GeneID" id="92377172"/>
<evidence type="ECO:0000256" key="3">
    <source>
        <dbReference type="ARBA" id="ARBA00022833"/>
    </source>
</evidence>
<keyword evidence="6" id="KW-1185">Reference proteome</keyword>
<keyword evidence="3" id="KW-0862">Zinc</keyword>
<feature type="domain" description="RanBP2-type" evidence="4">
    <location>
        <begin position="671"/>
        <end position="694"/>
    </location>
</feature>
<organism evidence="5 6">
    <name type="scientific">Trypanosoma equiperdum</name>
    <dbReference type="NCBI Taxonomy" id="5694"/>
    <lineage>
        <taxon>Eukaryota</taxon>
        <taxon>Discoba</taxon>
        <taxon>Euglenozoa</taxon>
        <taxon>Kinetoplastea</taxon>
        <taxon>Metakinetoplastina</taxon>
        <taxon>Trypanosomatida</taxon>
        <taxon>Trypanosomatidae</taxon>
        <taxon>Trypanosoma</taxon>
    </lineage>
</organism>
<dbReference type="SMART" id="SM00547">
    <property type="entry name" value="ZnF_RBZ"/>
    <property type="match status" value="4"/>
</dbReference>
<evidence type="ECO:0000313" key="5">
    <source>
        <dbReference type="EMBL" id="SCU71651.1"/>
    </source>
</evidence>
<evidence type="ECO:0000256" key="1">
    <source>
        <dbReference type="ARBA" id="ARBA00022723"/>
    </source>
</evidence>
<reference evidence="5" key="1">
    <citation type="submission" date="2016-09" db="EMBL/GenBank/DDBJ databases">
        <authorList>
            <person name="Hebert L."/>
            <person name="Moumen B."/>
        </authorList>
    </citation>
    <scope>NUCLEOTIDE SEQUENCE [LARGE SCALE GENOMIC DNA]</scope>
    <source>
        <strain evidence="5">OVI</strain>
    </source>
</reference>
<keyword evidence="2" id="KW-0863">Zinc-finger</keyword>
<dbReference type="AlphaFoldDB" id="A0A1G4IH26"/>
<comment type="caution">
    <text evidence="5">The sequence shown here is derived from an EMBL/GenBank/DDBJ whole genome shotgun (WGS) entry which is preliminary data.</text>
</comment>
<dbReference type="VEuPathDB" id="TriTrypDB:TEOVI_000323200"/>